<keyword evidence="8 9" id="KW-0407">Ion channel</keyword>
<comment type="function">
    <text evidence="9">Structural component of the gap junctions.</text>
</comment>
<reference evidence="11" key="1">
    <citation type="submission" date="2004-08" db="EMBL/GenBank/DDBJ databases">
        <title>Expression analysis of innexin genes in the planarian regeneration.</title>
        <authorList>
            <person name="Nogi T."/>
            <person name="Levin M."/>
        </authorList>
    </citation>
    <scope>NUCLEOTIDE SEQUENCE</scope>
    <source>
        <strain evidence="11">GI</strain>
    </source>
</reference>
<dbReference type="GO" id="GO:0005243">
    <property type="term" value="F:gap junction channel activity"/>
    <property type="evidence" value="ECO:0007669"/>
    <property type="project" value="TreeGrafter"/>
</dbReference>
<dbReference type="InterPro" id="IPR000990">
    <property type="entry name" value="Innexin"/>
</dbReference>
<keyword evidence="3" id="KW-1003">Cell membrane</keyword>
<evidence type="ECO:0000256" key="5">
    <source>
        <dbReference type="ARBA" id="ARBA00022989"/>
    </source>
</evidence>
<dbReference type="EMBL" id="AB189256">
    <property type="protein sequence ID" value="BAE78815.1"/>
    <property type="molecule type" value="Genomic_DNA"/>
</dbReference>
<comment type="subcellular location">
    <subcellularLocation>
        <location evidence="1 9">Cell membrane</location>
        <topology evidence="1 9">Multi-pass membrane protein</topology>
    </subcellularLocation>
</comment>
<dbReference type="PANTHER" id="PTHR11893:SF45">
    <property type="entry name" value="INNEXIN"/>
    <property type="match status" value="1"/>
</dbReference>
<keyword evidence="6 9" id="KW-0406">Ion transport</keyword>
<accession>Q2L6M8</accession>
<dbReference type="AlphaFoldDB" id="Q2L6M8"/>
<feature type="transmembrane region" description="Helical" evidence="9">
    <location>
        <begin position="208"/>
        <end position="225"/>
    </location>
</feature>
<evidence type="ECO:0000313" key="11">
    <source>
        <dbReference type="EMBL" id="BAE78815.1"/>
    </source>
</evidence>
<dbReference type="GO" id="GO:0034220">
    <property type="term" value="P:monoatomic ion transmembrane transport"/>
    <property type="evidence" value="ECO:0007669"/>
    <property type="project" value="UniProtKB-KW"/>
</dbReference>
<evidence type="ECO:0000256" key="9">
    <source>
        <dbReference type="RuleBase" id="RU010713"/>
    </source>
</evidence>
<evidence type="ECO:0000256" key="8">
    <source>
        <dbReference type="ARBA" id="ARBA00023303"/>
    </source>
</evidence>
<name>Q2L6M8_DUGJA</name>
<gene>
    <name evidence="11" type="primary">inx7</name>
    <name evidence="9" type="synonym">inx</name>
</gene>
<proteinExistence type="inferred from homology"/>
<evidence type="ECO:0000256" key="3">
    <source>
        <dbReference type="ARBA" id="ARBA00022475"/>
    </source>
</evidence>
<dbReference type="PANTHER" id="PTHR11893">
    <property type="entry name" value="INNEXIN"/>
    <property type="match status" value="1"/>
</dbReference>
<feature type="transmembrane region" description="Helical" evidence="9">
    <location>
        <begin position="33"/>
        <end position="52"/>
    </location>
</feature>
<keyword evidence="4 9" id="KW-0812">Transmembrane</keyword>
<evidence type="ECO:0000256" key="1">
    <source>
        <dbReference type="ARBA" id="ARBA00004651"/>
    </source>
</evidence>
<protein>
    <recommendedName>
        <fullName evidence="9">Innexin</fullName>
    </recommendedName>
</protein>
<keyword evidence="2 9" id="KW-0813">Transport</keyword>
<comment type="similarity">
    <text evidence="9">Belongs to the pannexin family.</text>
</comment>
<evidence type="ECO:0000256" key="10">
    <source>
        <dbReference type="SAM" id="MobiDB-lite"/>
    </source>
</evidence>
<evidence type="ECO:0000256" key="6">
    <source>
        <dbReference type="ARBA" id="ARBA00023065"/>
    </source>
</evidence>
<dbReference type="GO" id="GO:0005886">
    <property type="term" value="C:plasma membrane"/>
    <property type="evidence" value="ECO:0007669"/>
    <property type="project" value="UniProtKB-SubCell"/>
</dbReference>
<keyword evidence="7 9" id="KW-0472">Membrane</keyword>
<feature type="transmembrane region" description="Helical" evidence="9">
    <location>
        <begin position="285"/>
        <end position="309"/>
    </location>
</feature>
<organism evidence="11">
    <name type="scientific">Dugesia japonica</name>
    <name type="common">Planarian</name>
    <dbReference type="NCBI Taxonomy" id="6161"/>
    <lineage>
        <taxon>Eukaryota</taxon>
        <taxon>Metazoa</taxon>
        <taxon>Spiralia</taxon>
        <taxon>Lophotrochozoa</taxon>
        <taxon>Platyhelminthes</taxon>
        <taxon>Rhabditophora</taxon>
        <taxon>Seriata</taxon>
        <taxon>Tricladida</taxon>
        <taxon>Continenticola</taxon>
        <taxon>Geoplanoidea</taxon>
        <taxon>Dugesiidae</taxon>
        <taxon>Dugesia</taxon>
    </lineage>
</organism>
<dbReference type="PROSITE" id="PS51013">
    <property type="entry name" value="PANNEXIN"/>
    <property type="match status" value="1"/>
</dbReference>
<dbReference type="PRINTS" id="PR01262">
    <property type="entry name" value="INNEXIN"/>
</dbReference>
<evidence type="ECO:0000256" key="4">
    <source>
        <dbReference type="ARBA" id="ARBA00022692"/>
    </source>
</evidence>
<feature type="region of interest" description="Disordered" evidence="10">
    <location>
        <begin position="386"/>
        <end position="407"/>
    </location>
</feature>
<evidence type="ECO:0000256" key="2">
    <source>
        <dbReference type="ARBA" id="ARBA00022448"/>
    </source>
</evidence>
<sequence>MDKGLLSTLQKIKLTSHLKRISDDDFVDRINNFYTPLILTILTIVICTKSYIVGEPLQCWVPVHFSGGWEKFSESWCYIKNTYYVPKYKELPTEKDMREHSELQYYQWVPFVLGLQAVLFLFPSIFWKFSNWQGRLHIKPLMQRGVKSSFEVGDSRSTTLKEIAEHIRNSLFKSQYGNHPTLSAGNDKCCGFINSGFYLTFCYLISKLLYLTNIIIQFIIVHRFLKADFFFGFNLLTKLSSGSDWQETGLFPRVTMCDFTTPRIGQDLPTTMQCVLVINLFNEKIYIFLWFWLAFLFLITLINSFIWLIRMLFGRKLSRFVSTKSNYAKNPDHVSNMMSCESEANTDVYLVLRMIDSNCGLMTTRKITEYLISFYKSSPRNDKYNSLSPNYHELDKTDNKSMSSAST</sequence>
<dbReference type="GO" id="GO:0005921">
    <property type="term" value="C:gap junction"/>
    <property type="evidence" value="ECO:0007669"/>
    <property type="project" value="UniProtKB-UniRule"/>
</dbReference>
<keyword evidence="5 9" id="KW-1133">Transmembrane helix</keyword>
<dbReference type="Pfam" id="PF00876">
    <property type="entry name" value="Innexin"/>
    <property type="match status" value="1"/>
</dbReference>
<feature type="transmembrane region" description="Helical" evidence="9">
    <location>
        <begin position="105"/>
        <end position="127"/>
    </location>
</feature>
<evidence type="ECO:0000256" key="7">
    <source>
        <dbReference type="ARBA" id="ARBA00023136"/>
    </source>
</evidence>